<feature type="domain" description="Type II secretion system protein GspF" evidence="9">
    <location>
        <begin position="273"/>
        <end position="395"/>
    </location>
</feature>
<organism evidence="10 11">
    <name type="scientific">Candidatus Vogelbacteria bacterium GWA1_51_14</name>
    <dbReference type="NCBI Taxonomy" id="1802435"/>
    <lineage>
        <taxon>Bacteria</taxon>
        <taxon>Candidatus Vogeliibacteriota</taxon>
    </lineage>
</organism>
<dbReference type="Gene3D" id="1.20.81.30">
    <property type="entry name" value="Type II secretion system (T2SS), domain F"/>
    <property type="match status" value="2"/>
</dbReference>
<gene>
    <name evidence="10" type="ORF">A2114_00890</name>
</gene>
<accession>A0A1G2QBE4</accession>
<evidence type="ECO:0000256" key="2">
    <source>
        <dbReference type="ARBA" id="ARBA00005745"/>
    </source>
</evidence>
<dbReference type="InterPro" id="IPR042094">
    <property type="entry name" value="T2SS_GspF_sf"/>
</dbReference>
<dbReference type="GO" id="GO:0005886">
    <property type="term" value="C:plasma membrane"/>
    <property type="evidence" value="ECO:0007669"/>
    <property type="project" value="UniProtKB-SubCell"/>
</dbReference>
<name>A0A1G2QBE4_9BACT</name>
<comment type="subcellular location">
    <subcellularLocation>
        <location evidence="1">Cell inner membrane</location>
        <topology evidence="1">Multi-pass membrane protein</topology>
    </subcellularLocation>
</comment>
<evidence type="ECO:0000256" key="4">
    <source>
        <dbReference type="ARBA" id="ARBA00022519"/>
    </source>
</evidence>
<evidence type="ECO:0000256" key="5">
    <source>
        <dbReference type="ARBA" id="ARBA00022692"/>
    </source>
</evidence>
<feature type="transmembrane region" description="Helical" evidence="8">
    <location>
        <begin position="369"/>
        <end position="397"/>
    </location>
</feature>
<dbReference type="FunFam" id="1.20.81.30:FF:000001">
    <property type="entry name" value="Type II secretion system protein F"/>
    <property type="match status" value="2"/>
</dbReference>
<evidence type="ECO:0000313" key="10">
    <source>
        <dbReference type="EMBL" id="OHA57808.1"/>
    </source>
</evidence>
<sequence>MLFNYRATTKEGVEQKGSIDAPNEDIAISSLQRRGLVILNIDKTGERKGLLGRSVTLFSRVKNRDIVLLSRQIATLFEAKVSVLVTFRLLASESGNQILREALMQVTDDIKGGLPISAAMAKHPDIFSDFYVSMVKSGEESGKLSEAFNYLADHLERSYELVTKAKNALVYPAFIVVTFIVVMILMMVFVIPKLSDILVETGQELPIYTKIIVGLSNFFVDYGVLLAILAGALVLFLSRYLPTAAGNSALSRFKISIPYMGRLYKKLYLARIADNLNTMITSGISMVKAVEVTAEVVDNEVYKELLLKSAQAIKTGESVSSAMTKYPNEIPSIMVQMIKVGEESGRLGFVLDTLARFYRREVNNEVDTLVGLIEPILIVALALMVGVLLTSVLVPIYNVASGI</sequence>
<keyword evidence="6 8" id="KW-1133">Transmembrane helix</keyword>
<evidence type="ECO:0000256" key="1">
    <source>
        <dbReference type="ARBA" id="ARBA00004429"/>
    </source>
</evidence>
<reference evidence="10 11" key="1">
    <citation type="journal article" date="2016" name="Nat. Commun.">
        <title>Thousands of microbial genomes shed light on interconnected biogeochemical processes in an aquifer system.</title>
        <authorList>
            <person name="Anantharaman K."/>
            <person name="Brown C.T."/>
            <person name="Hug L.A."/>
            <person name="Sharon I."/>
            <person name="Castelle C.J."/>
            <person name="Probst A.J."/>
            <person name="Thomas B.C."/>
            <person name="Singh A."/>
            <person name="Wilkins M.J."/>
            <person name="Karaoz U."/>
            <person name="Brodie E.L."/>
            <person name="Williams K.H."/>
            <person name="Hubbard S.S."/>
            <person name="Banfield J.F."/>
        </authorList>
    </citation>
    <scope>NUCLEOTIDE SEQUENCE [LARGE SCALE GENOMIC DNA]</scope>
</reference>
<dbReference type="PRINTS" id="PR00812">
    <property type="entry name" value="BCTERIALGSPF"/>
</dbReference>
<dbReference type="Proteomes" id="UP000176494">
    <property type="component" value="Unassembled WGS sequence"/>
</dbReference>
<dbReference type="AlphaFoldDB" id="A0A1G2QBE4"/>
<dbReference type="PANTHER" id="PTHR30012:SF0">
    <property type="entry name" value="TYPE II SECRETION SYSTEM PROTEIN F-RELATED"/>
    <property type="match status" value="1"/>
</dbReference>
<evidence type="ECO:0000256" key="7">
    <source>
        <dbReference type="ARBA" id="ARBA00023136"/>
    </source>
</evidence>
<dbReference type="InterPro" id="IPR003004">
    <property type="entry name" value="GspF/PilC"/>
</dbReference>
<dbReference type="InterPro" id="IPR018076">
    <property type="entry name" value="T2SS_GspF_dom"/>
</dbReference>
<feature type="domain" description="Type II secretion system protein GspF" evidence="9">
    <location>
        <begin position="70"/>
        <end position="192"/>
    </location>
</feature>
<keyword evidence="5 8" id="KW-0812">Transmembrane</keyword>
<dbReference type="PANTHER" id="PTHR30012">
    <property type="entry name" value="GENERAL SECRETION PATHWAY PROTEIN"/>
    <property type="match status" value="1"/>
</dbReference>
<comment type="caution">
    <text evidence="10">The sequence shown here is derived from an EMBL/GenBank/DDBJ whole genome shotgun (WGS) entry which is preliminary data.</text>
</comment>
<feature type="transmembrane region" description="Helical" evidence="8">
    <location>
        <begin position="168"/>
        <end position="191"/>
    </location>
</feature>
<proteinExistence type="inferred from homology"/>
<comment type="similarity">
    <text evidence="2">Belongs to the GSP F family.</text>
</comment>
<evidence type="ECO:0000259" key="9">
    <source>
        <dbReference type="Pfam" id="PF00482"/>
    </source>
</evidence>
<evidence type="ECO:0000256" key="8">
    <source>
        <dbReference type="SAM" id="Phobius"/>
    </source>
</evidence>
<dbReference type="EMBL" id="MHTG01000005">
    <property type="protein sequence ID" value="OHA57808.1"/>
    <property type="molecule type" value="Genomic_DNA"/>
</dbReference>
<feature type="transmembrane region" description="Helical" evidence="8">
    <location>
        <begin position="211"/>
        <end position="237"/>
    </location>
</feature>
<evidence type="ECO:0000313" key="11">
    <source>
        <dbReference type="Proteomes" id="UP000176494"/>
    </source>
</evidence>
<keyword evidence="3" id="KW-1003">Cell membrane</keyword>
<keyword evidence="7 8" id="KW-0472">Membrane</keyword>
<dbReference type="Pfam" id="PF00482">
    <property type="entry name" value="T2SSF"/>
    <property type="match status" value="2"/>
</dbReference>
<evidence type="ECO:0000256" key="3">
    <source>
        <dbReference type="ARBA" id="ARBA00022475"/>
    </source>
</evidence>
<protein>
    <recommendedName>
        <fullName evidence="9">Type II secretion system protein GspF domain-containing protein</fullName>
    </recommendedName>
</protein>
<dbReference type="STRING" id="1802435.A2114_00890"/>
<keyword evidence="4" id="KW-0997">Cell inner membrane</keyword>
<evidence type="ECO:0000256" key="6">
    <source>
        <dbReference type="ARBA" id="ARBA00022989"/>
    </source>
</evidence>